<dbReference type="PANTHER" id="PTHR21089">
    <property type="entry name" value="SHIKIMATE DEHYDROGENASE"/>
    <property type="match status" value="1"/>
</dbReference>
<evidence type="ECO:0000313" key="8">
    <source>
        <dbReference type="EMBL" id="RLK51638.1"/>
    </source>
</evidence>
<comment type="similarity">
    <text evidence="5">Belongs to the shikimate dehydrogenase family.</text>
</comment>
<dbReference type="EC" id="1.1.1.25" evidence="5"/>
<dbReference type="HAMAP" id="MF_00222">
    <property type="entry name" value="Shikimate_DH_AroE"/>
    <property type="match status" value="1"/>
</dbReference>
<comment type="function">
    <text evidence="5">Involved in the biosynthesis of the chorismate, which leads to the biosynthesis of aromatic amino acids. Catalyzes the reversible NADPH linked reduction of 3-dehydroshikimate (DHSA) to yield shikimate (SA).</text>
</comment>
<dbReference type="InterPro" id="IPR041121">
    <property type="entry name" value="SDH_C"/>
</dbReference>
<dbReference type="InterPro" id="IPR046346">
    <property type="entry name" value="Aminoacid_DH-like_N_sf"/>
</dbReference>
<keyword evidence="3 5" id="KW-0560">Oxidoreductase</keyword>
<feature type="binding site" evidence="5">
    <location>
        <begin position="128"/>
        <end position="132"/>
    </location>
    <ligand>
        <name>NADP(+)</name>
        <dbReference type="ChEBI" id="CHEBI:58349"/>
    </ligand>
</feature>
<dbReference type="AlphaFoldDB" id="A0A498CH29"/>
<dbReference type="EMBL" id="RCDA01000001">
    <property type="protein sequence ID" value="RLK51638.1"/>
    <property type="molecule type" value="Genomic_DNA"/>
</dbReference>
<accession>A0A498CH29</accession>
<dbReference type="GO" id="GO:0009423">
    <property type="term" value="P:chorismate biosynthetic process"/>
    <property type="evidence" value="ECO:0007669"/>
    <property type="project" value="UniProtKB-UniRule"/>
</dbReference>
<comment type="caution">
    <text evidence="5">Lacks conserved residue(s) required for the propagation of feature annotation.</text>
</comment>
<evidence type="ECO:0000256" key="5">
    <source>
        <dbReference type="HAMAP-Rule" id="MF_00222"/>
    </source>
</evidence>
<dbReference type="Pfam" id="PF18317">
    <property type="entry name" value="SDH_C"/>
    <property type="match status" value="1"/>
</dbReference>
<feature type="binding site" evidence="5">
    <location>
        <position position="231"/>
    </location>
    <ligand>
        <name>NADP(+)</name>
        <dbReference type="ChEBI" id="CHEBI:58349"/>
    </ligand>
</feature>
<proteinExistence type="inferred from homology"/>
<dbReference type="InterPro" id="IPR022893">
    <property type="entry name" value="Shikimate_DH_fam"/>
</dbReference>
<feature type="domain" description="SDH C-terminal" evidence="7">
    <location>
        <begin position="254"/>
        <end position="275"/>
    </location>
</feature>
<organism evidence="8 9">
    <name type="scientific">Alkalispirillum mobile</name>
    <dbReference type="NCBI Taxonomy" id="85925"/>
    <lineage>
        <taxon>Bacteria</taxon>
        <taxon>Pseudomonadati</taxon>
        <taxon>Pseudomonadota</taxon>
        <taxon>Gammaproteobacteria</taxon>
        <taxon>Chromatiales</taxon>
        <taxon>Ectothiorhodospiraceae</taxon>
        <taxon>Alkalispirillum</taxon>
    </lineage>
</organism>
<sequence length="289" mass="30477">MVICALFGKPVGHSLSPVIHGEMARAAGLELGYIKVEVPEAARLPQYLEALQTLGGVGANVTLPYKVDVVQYLHQVDASAAVVGAANTVVMDPERGFIGYNTDGLGAVAAMDARLRKVVKGDRIVILGAGGAARAIAHAVCLRGAEVDVLTPVAEEIDGFSQALSPSCAPHLRVEQLTESVLLDRLHAADFLVNATPLGMSPREKTTAVPESIIQALAQARPMQTLHVLDAVYSPRLTRLLATCSKAGAQTCSGLWMLIYQGEAAFHLFTGHDPGTANLPALYELLSAR</sequence>
<comment type="pathway">
    <text evidence="1 5">Metabolic intermediate biosynthesis; chorismate biosynthesis; chorismate from D-erythrose 4-phosphate and phosphoenolpyruvate: step 4/7.</text>
</comment>
<dbReference type="GO" id="GO:0004764">
    <property type="term" value="F:shikimate 3-dehydrogenase (NADP+) activity"/>
    <property type="evidence" value="ECO:0007669"/>
    <property type="project" value="UniProtKB-UniRule"/>
</dbReference>
<dbReference type="SUPFAM" id="SSF51735">
    <property type="entry name" value="NAD(P)-binding Rossmann-fold domains"/>
    <property type="match status" value="1"/>
</dbReference>
<dbReference type="Gene3D" id="3.40.50.10860">
    <property type="entry name" value="Leucine Dehydrogenase, chain A, domain 1"/>
    <property type="match status" value="1"/>
</dbReference>
<evidence type="ECO:0000256" key="2">
    <source>
        <dbReference type="ARBA" id="ARBA00022857"/>
    </source>
</evidence>
<keyword evidence="5" id="KW-0028">Amino-acid biosynthesis</keyword>
<evidence type="ECO:0000259" key="7">
    <source>
        <dbReference type="Pfam" id="PF18317"/>
    </source>
</evidence>
<feature type="binding site" evidence="5">
    <location>
        <position position="103"/>
    </location>
    <ligand>
        <name>shikimate</name>
        <dbReference type="ChEBI" id="CHEBI:36208"/>
    </ligand>
</feature>
<gene>
    <name evidence="5" type="primary">aroE</name>
    <name evidence="8" type="ORF">DFR31_1582</name>
</gene>
<keyword evidence="9" id="KW-1185">Reference proteome</keyword>
<keyword evidence="4 5" id="KW-0057">Aromatic amino acid biosynthesis</keyword>
<feature type="binding site" evidence="5">
    <location>
        <position position="233"/>
    </location>
    <ligand>
        <name>shikimate</name>
        <dbReference type="ChEBI" id="CHEBI:36208"/>
    </ligand>
</feature>
<reference evidence="8 9" key="1">
    <citation type="submission" date="2018-10" db="EMBL/GenBank/DDBJ databases">
        <title>Genomic Encyclopedia of Type Strains, Phase IV (KMG-IV): sequencing the most valuable type-strain genomes for metagenomic binning, comparative biology and taxonomic classification.</title>
        <authorList>
            <person name="Goeker M."/>
        </authorList>
    </citation>
    <scope>NUCLEOTIDE SEQUENCE [LARGE SCALE GENOMIC DNA]</scope>
    <source>
        <strain evidence="8 9">DSM 12769</strain>
    </source>
</reference>
<evidence type="ECO:0000256" key="4">
    <source>
        <dbReference type="ARBA" id="ARBA00023141"/>
    </source>
</evidence>
<evidence type="ECO:0000256" key="1">
    <source>
        <dbReference type="ARBA" id="ARBA00004871"/>
    </source>
</evidence>
<feature type="domain" description="Shikimate dehydrogenase substrate binding N-terminal" evidence="6">
    <location>
        <begin position="6"/>
        <end position="89"/>
    </location>
</feature>
<feature type="active site" description="Proton acceptor" evidence="5">
    <location>
        <position position="66"/>
    </location>
</feature>
<dbReference type="GO" id="GO:0008652">
    <property type="term" value="P:amino acid biosynthetic process"/>
    <property type="evidence" value="ECO:0007669"/>
    <property type="project" value="UniProtKB-KW"/>
</dbReference>
<evidence type="ECO:0000256" key="3">
    <source>
        <dbReference type="ARBA" id="ARBA00023002"/>
    </source>
</evidence>
<dbReference type="UniPathway" id="UPA00053">
    <property type="reaction ID" value="UER00087"/>
</dbReference>
<dbReference type="RefSeq" id="WP_170153627.1">
    <property type="nucleotide sequence ID" value="NZ_RCDA01000001.1"/>
</dbReference>
<feature type="binding site" evidence="5">
    <location>
        <begin position="14"/>
        <end position="16"/>
    </location>
    <ligand>
        <name>shikimate</name>
        <dbReference type="ChEBI" id="CHEBI:36208"/>
    </ligand>
</feature>
<comment type="caution">
    <text evidence="8">The sequence shown here is derived from an EMBL/GenBank/DDBJ whole genome shotgun (WGS) entry which is preliminary data.</text>
</comment>
<dbReference type="PANTHER" id="PTHR21089:SF1">
    <property type="entry name" value="BIFUNCTIONAL 3-DEHYDROQUINATE DEHYDRATASE_SHIKIMATE DEHYDROGENASE, CHLOROPLASTIC"/>
    <property type="match status" value="1"/>
</dbReference>
<dbReference type="Pfam" id="PF08501">
    <property type="entry name" value="Shikimate_dh_N"/>
    <property type="match status" value="1"/>
</dbReference>
<feature type="binding site" evidence="5">
    <location>
        <position position="261"/>
    </location>
    <ligand>
        <name>shikimate</name>
        <dbReference type="ChEBI" id="CHEBI:36208"/>
    </ligand>
</feature>
<name>A0A498CH29_9GAMM</name>
<dbReference type="InterPro" id="IPR013708">
    <property type="entry name" value="Shikimate_DH-bd_N"/>
</dbReference>
<dbReference type="GO" id="GO:0009073">
    <property type="term" value="P:aromatic amino acid family biosynthetic process"/>
    <property type="evidence" value="ECO:0007669"/>
    <property type="project" value="UniProtKB-KW"/>
</dbReference>
<protein>
    <recommendedName>
        <fullName evidence="5">Shikimate dehydrogenase (NADP(+))</fullName>
        <shortName evidence="5">SDH</shortName>
        <ecNumber evidence="5">1.1.1.25</ecNumber>
    </recommendedName>
</protein>
<comment type="subunit">
    <text evidence="5">Homodimer.</text>
</comment>
<dbReference type="Gene3D" id="3.40.50.720">
    <property type="entry name" value="NAD(P)-binding Rossmann-like Domain"/>
    <property type="match status" value="1"/>
</dbReference>
<dbReference type="SUPFAM" id="SSF53223">
    <property type="entry name" value="Aminoacid dehydrogenase-like, N-terminal domain"/>
    <property type="match status" value="1"/>
</dbReference>
<dbReference type="Proteomes" id="UP000275461">
    <property type="component" value="Unassembled WGS sequence"/>
</dbReference>
<dbReference type="GO" id="GO:0019632">
    <property type="term" value="P:shikimate metabolic process"/>
    <property type="evidence" value="ECO:0007669"/>
    <property type="project" value="TreeGrafter"/>
</dbReference>
<keyword evidence="2 5" id="KW-0521">NADP</keyword>
<feature type="binding site" evidence="5">
    <location>
        <position position="87"/>
    </location>
    <ligand>
        <name>shikimate</name>
        <dbReference type="ChEBI" id="CHEBI:36208"/>
    </ligand>
</feature>
<dbReference type="InterPro" id="IPR036291">
    <property type="entry name" value="NAD(P)-bd_dom_sf"/>
</dbReference>
<evidence type="ECO:0000259" key="6">
    <source>
        <dbReference type="Pfam" id="PF08501"/>
    </source>
</evidence>
<comment type="catalytic activity">
    <reaction evidence="5">
        <text>shikimate + NADP(+) = 3-dehydroshikimate + NADPH + H(+)</text>
        <dbReference type="Rhea" id="RHEA:17737"/>
        <dbReference type="ChEBI" id="CHEBI:15378"/>
        <dbReference type="ChEBI" id="CHEBI:16630"/>
        <dbReference type="ChEBI" id="CHEBI:36208"/>
        <dbReference type="ChEBI" id="CHEBI:57783"/>
        <dbReference type="ChEBI" id="CHEBI:58349"/>
        <dbReference type="EC" id="1.1.1.25"/>
    </reaction>
</comment>
<feature type="binding site" evidence="5">
    <location>
        <position position="254"/>
    </location>
    <ligand>
        <name>NADP(+)</name>
        <dbReference type="ChEBI" id="CHEBI:58349"/>
    </ligand>
</feature>
<evidence type="ECO:0000313" key="9">
    <source>
        <dbReference type="Proteomes" id="UP000275461"/>
    </source>
</evidence>
<feature type="binding site" evidence="5">
    <location>
        <position position="62"/>
    </location>
    <ligand>
        <name>shikimate</name>
        <dbReference type="ChEBI" id="CHEBI:36208"/>
    </ligand>
</feature>